<reference evidence="1 2" key="1">
    <citation type="submission" date="2019-05" db="EMBL/GenBank/DDBJ databases">
        <title>Another draft genome of Portunus trituberculatus and its Hox gene families provides insights of decapod evolution.</title>
        <authorList>
            <person name="Jeong J.-H."/>
            <person name="Song I."/>
            <person name="Kim S."/>
            <person name="Choi T."/>
            <person name="Kim D."/>
            <person name="Ryu S."/>
            <person name="Kim W."/>
        </authorList>
    </citation>
    <scope>NUCLEOTIDE SEQUENCE [LARGE SCALE GENOMIC DNA]</scope>
    <source>
        <tissue evidence="1">Muscle</tissue>
    </source>
</reference>
<comment type="caution">
    <text evidence="1">The sequence shown here is derived from an EMBL/GenBank/DDBJ whole genome shotgun (WGS) entry which is preliminary data.</text>
</comment>
<dbReference type="Proteomes" id="UP000324222">
    <property type="component" value="Unassembled WGS sequence"/>
</dbReference>
<gene>
    <name evidence="1" type="ORF">E2C01_102489</name>
</gene>
<keyword evidence="2" id="KW-1185">Reference proteome</keyword>
<dbReference type="AlphaFoldDB" id="A0A5B7KPB1"/>
<accession>A0A5B7KPB1</accession>
<proteinExistence type="predicted"/>
<evidence type="ECO:0000313" key="2">
    <source>
        <dbReference type="Proteomes" id="UP000324222"/>
    </source>
</evidence>
<protein>
    <submittedName>
        <fullName evidence="1">Uncharacterized protein</fullName>
    </submittedName>
</protein>
<organism evidence="1 2">
    <name type="scientific">Portunus trituberculatus</name>
    <name type="common">Swimming crab</name>
    <name type="synonym">Neptunus trituberculatus</name>
    <dbReference type="NCBI Taxonomy" id="210409"/>
    <lineage>
        <taxon>Eukaryota</taxon>
        <taxon>Metazoa</taxon>
        <taxon>Ecdysozoa</taxon>
        <taxon>Arthropoda</taxon>
        <taxon>Crustacea</taxon>
        <taxon>Multicrustacea</taxon>
        <taxon>Malacostraca</taxon>
        <taxon>Eumalacostraca</taxon>
        <taxon>Eucarida</taxon>
        <taxon>Decapoda</taxon>
        <taxon>Pleocyemata</taxon>
        <taxon>Brachyura</taxon>
        <taxon>Eubrachyura</taxon>
        <taxon>Portunoidea</taxon>
        <taxon>Portunidae</taxon>
        <taxon>Portuninae</taxon>
        <taxon>Portunus</taxon>
    </lineage>
</organism>
<dbReference type="EMBL" id="VSRR010152401">
    <property type="protein sequence ID" value="MPD06665.1"/>
    <property type="molecule type" value="Genomic_DNA"/>
</dbReference>
<sequence length="76" mass="8575">MKIAYRIQTKEELEEIYMHVIIEMVQRRVGMTRDAEDEAVRSGGGILSHLRHKSEVALRGGLGLSGDKRPRRGQGT</sequence>
<evidence type="ECO:0000313" key="1">
    <source>
        <dbReference type="EMBL" id="MPD06665.1"/>
    </source>
</evidence>
<name>A0A5B7KPB1_PORTR</name>